<dbReference type="InterPro" id="IPR002036">
    <property type="entry name" value="YbeY"/>
</dbReference>
<proteinExistence type="predicted"/>
<dbReference type="Proteomes" id="UP001632038">
    <property type="component" value="Unassembled WGS sequence"/>
</dbReference>
<gene>
    <name evidence="1" type="ORF">CASFOL_034573</name>
</gene>
<name>A0ABD3BRP3_9LAMI</name>
<dbReference type="AlphaFoldDB" id="A0ABD3BRP3"/>
<accession>A0ABD3BRP3</accession>
<dbReference type="EMBL" id="JAVIJP010000066">
    <property type="protein sequence ID" value="KAL3619661.1"/>
    <property type="molecule type" value="Genomic_DNA"/>
</dbReference>
<keyword evidence="2" id="KW-1185">Reference proteome</keyword>
<evidence type="ECO:0000313" key="2">
    <source>
        <dbReference type="Proteomes" id="UP001632038"/>
    </source>
</evidence>
<dbReference type="PANTHER" id="PTHR46986:SF1">
    <property type="entry name" value="ENDORIBONUCLEASE YBEY, CHLOROPLASTIC"/>
    <property type="match status" value="1"/>
</dbReference>
<evidence type="ECO:0000313" key="1">
    <source>
        <dbReference type="EMBL" id="KAL3619661.1"/>
    </source>
</evidence>
<dbReference type="PANTHER" id="PTHR46986">
    <property type="entry name" value="ENDORIBONUCLEASE YBEY, CHLOROPLASTIC"/>
    <property type="match status" value="1"/>
</dbReference>
<organism evidence="1 2">
    <name type="scientific">Castilleja foliolosa</name>
    <dbReference type="NCBI Taxonomy" id="1961234"/>
    <lineage>
        <taxon>Eukaryota</taxon>
        <taxon>Viridiplantae</taxon>
        <taxon>Streptophyta</taxon>
        <taxon>Embryophyta</taxon>
        <taxon>Tracheophyta</taxon>
        <taxon>Spermatophyta</taxon>
        <taxon>Magnoliopsida</taxon>
        <taxon>eudicotyledons</taxon>
        <taxon>Gunneridae</taxon>
        <taxon>Pentapetalae</taxon>
        <taxon>asterids</taxon>
        <taxon>lamiids</taxon>
        <taxon>Lamiales</taxon>
        <taxon>Orobanchaceae</taxon>
        <taxon>Pedicularideae</taxon>
        <taxon>Castillejinae</taxon>
        <taxon>Castilleja</taxon>
    </lineage>
</organism>
<protein>
    <submittedName>
        <fullName evidence="1">Uncharacterized protein</fullName>
    </submittedName>
</protein>
<comment type="caution">
    <text evidence="1">The sequence shown here is derived from an EMBL/GenBank/DDBJ whole genome shotgun (WGS) entry which is preliminary data.</text>
</comment>
<sequence length="114" mass="13435">MAMFSRREYRKFRGRRVAAKKSKEKELSVKIYVEEQLPEDPEIMDIAEMMRLNVLMAMKLAFERLITSEYTTQETVYLEMKNERITAAYRLMKQNIPLASTSPPYTSISKMQIA</sequence>
<reference evidence="2" key="1">
    <citation type="journal article" date="2024" name="IScience">
        <title>Strigolactones Initiate the Formation of Haustorium-like Structures in Castilleja.</title>
        <authorList>
            <person name="Buerger M."/>
            <person name="Peterson D."/>
            <person name="Chory J."/>
        </authorList>
    </citation>
    <scope>NUCLEOTIDE SEQUENCE [LARGE SCALE GENOMIC DNA]</scope>
</reference>